<comment type="caution">
    <text evidence="1">The sequence shown here is derived from an EMBL/GenBank/DDBJ whole genome shotgun (WGS) entry which is preliminary data.</text>
</comment>
<accession>A0ACB0YRS4</accession>
<evidence type="ECO:0000313" key="2">
    <source>
        <dbReference type="Proteomes" id="UP001497535"/>
    </source>
</evidence>
<sequence length="55" mass="6041">MKPDFGFAGPDQPDFSGLMRSSFNPVKIISGVRQNIHGFRTGSGVFSDFSKKISF</sequence>
<name>A0ACB0YRS4_MELEN</name>
<dbReference type="Proteomes" id="UP001497535">
    <property type="component" value="Unassembled WGS sequence"/>
</dbReference>
<organism evidence="1 2">
    <name type="scientific">Meloidogyne enterolobii</name>
    <name type="common">Root-knot nematode worm</name>
    <name type="synonym">Meloidogyne mayaguensis</name>
    <dbReference type="NCBI Taxonomy" id="390850"/>
    <lineage>
        <taxon>Eukaryota</taxon>
        <taxon>Metazoa</taxon>
        <taxon>Ecdysozoa</taxon>
        <taxon>Nematoda</taxon>
        <taxon>Chromadorea</taxon>
        <taxon>Rhabditida</taxon>
        <taxon>Tylenchina</taxon>
        <taxon>Tylenchomorpha</taxon>
        <taxon>Tylenchoidea</taxon>
        <taxon>Meloidogynidae</taxon>
        <taxon>Meloidogyninae</taxon>
        <taxon>Meloidogyne</taxon>
    </lineage>
</organism>
<proteinExistence type="predicted"/>
<dbReference type="EMBL" id="CAVMJV010000017">
    <property type="protein sequence ID" value="CAK5059839.1"/>
    <property type="molecule type" value="Genomic_DNA"/>
</dbReference>
<evidence type="ECO:0000313" key="1">
    <source>
        <dbReference type="EMBL" id="CAK5059839.1"/>
    </source>
</evidence>
<gene>
    <name evidence="1" type="ORF">MENTE1834_LOCUS15819</name>
</gene>
<keyword evidence="2" id="KW-1185">Reference proteome</keyword>
<protein>
    <submittedName>
        <fullName evidence="1">Uncharacterized protein</fullName>
    </submittedName>
</protein>
<reference evidence="1" key="1">
    <citation type="submission" date="2023-11" db="EMBL/GenBank/DDBJ databases">
        <authorList>
            <person name="Poullet M."/>
        </authorList>
    </citation>
    <scope>NUCLEOTIDE SEQUENCE</scope>
    <source>
        <strain evidence="1">E1834</strain>
    </source>
</reference>